<feature type="domain" description="7,8-dihydro-6-hydroxymethylpterin-pyrophosphokinase" evidence="9">
    <location>
        <begin position="86"/>
        <end position="97"/>
    </location>
</feature>
<accession>A0A8J6LMD0</accession>
<reference evidence="10" key="1">
    <citation type="submission" date="2020-06" db="EMBL/GenBank/DDBJ databases">
        <title>Novel chitinolytic bacterium.</title>
        <authorList>
            <person name="Ungkulpasvich U."/>
            <person name="Kosugi A."/>
            <person name="Uke A."/>
        </authorList>
    </citation>
    <scope>NUCLEOTIDE SEQUENCE</scope>
    <source>
        <strain evidence="10">UUS1-1</strain>
    </source>
</reference>
<dbReference type="UniPathway" id="UPA00077">
    <property type="reaction ID" value="UER00155"/>
</dbReference>
<comment type="caution">
    <text evidence="10">The sequence shown here is derived from an EMBL/GenBank/DDBJ whole genome shotgun (WGS) entry which is preliminary data.</text>
</comment>
<dbReference type="PROSITE" id="PS00794">
    <property type="entry name" value="HPPK"/>
    <property type="match status" value="1"/>
</dbReference>
<dbReference type="SUPFAM" id="SSF55083">
    <property type="entry name" value="6-hydroxymethyl-7,8-dihydropterin pyrophosphokinase, HPPK"/>
    <property type="match status" value="1"/>
</dbReference>
<dbReference type="EMBL" id="JAAKDE010000016">
    <property type="protein sequence ID" value="MBA2133609.1"/>
    <property type="molecule type" value="Genomic_DNA"/>
</dbReference>
<dbReference type="Pfam" id="PF01288">
    <property type="entry name" value="HPPK"/>
    <property type="match status" value="1"/>
</dbReference>
<dbReference type="CDD" id="cd00483">
    <property type="entry name" value="HPPK"/>
    <property type="match status" value="1"/>
</dbReference>
<keyword evidence="7" id="KW-0067">ATP-binding</keyword>
<comment type="catalytic activity">
    <reaction evidence="1">
        <text>6-hydroxymethyl-7,8-dihydropterin + ATP = (7,8-dihydropterin-6-yl)methyl diphosphate + AMP + H(+)</text>
        <dbReference type="Rhea" id="RHEA:11412"/>
        <dbReference type="ChEBI" id="CHEBI:15378"/>
        <dbReference type="ChEBI" id="CHEBI:30616"/>
        <dbReference type="ChEBI" id="CHEBI:44841"/>
        <dbReference type="ChEBI" id="CHEBI:72950"/>
        <dbReference type="ChEBI" id="CHEBI:456215"/>
        <dbReference type="EC" id="2.7.6.3"/>
    </reaction>
</comment>
<keyword evidence="11" id="KW-1185">Reference proteome</keyword>
<dbReference type="EC" id="2.7.6.3" evidence="3"/>
<protein>
    <recommendedName>
        <fullName evidence="3">2-amino-4-hydroxy-6-hydroxymethyldihydropteridine diphosphokinase</fullName>
        <ecNumber evidence="3">2.7.6.3</ecNumber>
    </recommendedName>
</protein>
<evidence type="ECO:0000256" key="4">
    <source>
        <dbReference type="ARBA" id="ARBA00022679"/>
    </source>
</evidence>
<evidence type="ECO:0000256" key="5">
    <source>
        <dbReference type="ARBA" id="ARBA00022741"/>
    </source>
</evidence>
<keyword evidence="8" id="KW-0289">Folate biosynthesis</keyword>
<dbReference type="InterPro" id="IPR000550">
    <property type="entry name" value="Hppk"/>
</dbReference>
<keyword evidence="6" id="KW-0418">Kinase</keyword>
<dbReference type="GO" id="GO:0005524">
    <property type="term" value="F:ATP binding"/>
    <property type="evidence" value="ECO:0007669"/>
    <property type="project" value="UniProtKB-KW"/>
</dbReference>
<dbReference type="PANTHER" id="PTHR43071">
    <property type="entry name" value="2-AMINO-4-HYDROXY-6-HYDROXYMETHYLDIHYDROPTERIDINE PYROPHOSPHOKINASE"/>
    <property type="match status" value="1"/>
</dbReference>
<dbReference type="Gene3D" id="3.30.70.560">
    <property type="entry name" value="7,8-Dihydro-6-hydroxymethylpterin-pyrophosphokinase HPPK"/>
    <property type="match status" value="1"/>
</dbReference>
<organism evidence="10 11">
    <name type="scientific">Capillibacterium thermochitinicola</name>
    <dbReference type="NCBI Taxonomy" id="2699427"/>
    <lineage>
        <taxon>Bacteria</taxon>
        <taxon>Bacillati</taxon>
        <taxon>Bacillota</taxon>
        <taxon>Capillibacterium</taxon>
    </lineage>
</organism>
<name>A0A8J6LMD0_9FIRM</name>
<dbReference type="RefSeq" id="WP_181340077.1">
    <property type="nucleotide sequence ID" value="NZ_JAAKDE010000016.1"/>
</dbReference>
<evidence type="ECO:0000313" key="11">
    <source>
        <dbReference type="Proteomes" id="UP000657177"/>
    </source>
</evidence>
<evidence type="ECO:0000256" key="1">
    <source>
        <dbReference type="ARBA" id="ARBA00000198"/>
    </source>
</evidence>
<dbReference type="GO" id="GO:0046654">
    <property type="term" value="P:tetrahydrofolate biosynthetic process"/>
    <property type="evidence" value="ECO:0007669"/>
    <property type="project" value="UniProtKB-UniPathway"/>
</dbReference>
<proteinExistence type="predicted"/>
<dbReference type="GO" id="GO:0016301">
    <property type="term" value="F:kinase activity"/>
    <property type="evidence" value="ECO:0007669"/>
    <property type="project" value="UniProtKB-KW"/>
</dbReference>
<evidence type="ECO:0000313" key="10">
    <source>
        <dbReference type="EMBL" id="MBA2133609.1"/>
    </source>
</evidence>
<evidence type="ECO:0000256" key="7">
    <source>
        <dbReference type="ARBA" id="ARBA00022840"/>
    </source>
</evidence>
<dbReference type="Proteomes" id="UP000657177">
    <property type="component" value="Unassembled WGS sequence"/>
</dbReference>
<evidence type="ECO:0000259" key="9">
    <source>
        <dbReference type="PROSITE" id="PS00794"/>
    </source>
</evidence>
<dbReference type="PANTHER" id="PTHR43071:SF1">
    <property type="entry name" value="2-AMINO-4-HYDROXY-6-HYDROXYMETHYLDIHYDROPTERIDINE PYROPHOSPHOKINASE"/>
    <property type="match status" value="1"/>
</dbReference>
<dbReference type="AlphaFoldDB" id="A0A8J6LMD0"/>
<keyword evidence="5" id="KW-0547">Nucleotide-binding</keyword>
<gene>
    <name evidence="10" type="primary">folK</name>
    <name evidence="10" type="ORF">G5B42_08670</name>
</gene>
<comment type="pathway">
    <text evidence="2">Cofactor biosynthesis; tetrahydrofolate biosynthesis; 2-amino-4-hydroxy-6-hydroxymethyl-7,8-dihydropteridine diphosphate from 7,8-dihydroneopterin triphosphate: step 4/4.</text>
</comment>
<evidence type="ECO:0000256" key="6">
    <source>
        <dbReference type="ARBA" id="ARBA00022777"/>
    </source>
</evidence>
<dbReference type="GO" id="GO:0003848">
    <property type="term" value="F:2-amino-4-hydroxy-6-hydroxymethyldihydropteridine diphosphokinase activity"/>
    <property type="evidence" value="ECO:0007669"/>
    <property type="project" value="UniProtKB-EC"/>
</dbReference>
<evidence type="ECO:0000256" key="8">
    <source>
        <dbReference type="ARBA" id="ARBA00022909"/>
    </source>
</evidence>
<keyword evidence="4 10" id="KW-0808">Transferase</keyword>
<dbReference type="GO" id="GO:0046656">
    <property type="term" value="P:folic acid biosynthetic process"/>
    <property type="evidence" value="ECO:0007669"/>
    <property type="project" value="UniProtKB-KW"/>
</dbReference>
<evidence type="ECO:0000256" key="2">
    <source>
        <dbReference type="ARBA" id="ARBA00005051"/>
    </source>
</evidence>
<evidence type="ECO:0000256" key="3">
    <source>
        <dbReference type="ARBA" id="ARBA00013253"/>
    </source>
</evidence>
<sequence length="160" mass="18346">MPIIAVALGTNIGDREEHLRKARAELTALLNNVVFSRVYESEPVGYLDQPWFLNQVCVGETQELPLTLLYKFKMLEKAAGRTEGPRFGPRPLDLDILFYGSWVMASDLLTIPHPRLLERSFVIRPLLELVPDWVDPRSGLGLKEIWETKKDRLSRCYPVI</sequence>
<dbReference type="InterPro" id="IPR035907">
    <property type="entry name" value="Hppk_sf"/>
</dbReference>
<dbReference type="NCBIfam" id="TIGR01498">
    <property type="entry name" value="folK"/>
    <property type="match status" value="1"/>
</dbReference>